<comment type="caution">
    <text evidence="1">The sequence shown here is derived from an EMBL/GenBank/DDBJ whole genome shotgun (WGS) entry which is preliminary data.</text>
</comment>
<dbReference type="EMBL" id="JRKL02011815">
    <property type="protein sequence ID" value="KAF3945631.1"/>
    <property type="molecule type" value="Genomic_DNA"/>
</dbReference>
<dbReference type="AlphaFoldDB" id="A0A8J4QGW0"/>
<proteinExistence type="predicted"/>
<evidence type="ECO:0000313" key="1">
    <source>
        <dbReference type="EMBL" id="KAF3945631.1"/>
    </source>
</evidence>
<name>A0A8J4QGW0_9ROSI</name>
<dbReference type="OrthoDB" id="407555at2759"/>
<reference evidence="1" key="1">
    <citation type="submission" date="2020-03" db="EMBL/GenBank/DDBJ databases">
        <title>Castanea mollissima Vanexum genome sequencing.</title>
        <authorList>
            <person name="Staton M."/>
        </authorList>
    </citation>
    <scope>NUCLEOTIDE SEQUENCE</scope>
    <source>
        <tissue evidence="1">Leaf</tissue>
    </source>
</reference>
<keyword evidence="2" id="KW-1185">Reference proteome</keyword>
<evidence type="ECO:0000313" key="2">
    <source>
        <dbReference type="Proteomes" id="UP000737018"/>
    </source>
</evidence>
<protein>
    <submittedName>
        <fullName evidence="1">Uncharacterized protein</fullName>
    </submittedName>
</protein>
<gene>
    <name evidence="1" type="ORF">CMV_028014</name>
</gene>
<feature type="non-terminal residue" evidence="1">
    <location>
        <position position="1"/>
    </location>
</feature>
<accession>A0A8J4QGW0</accession>
<organism evidence="1 2">
    <name type="scientific">Castanea mollissima</name>
    <name type="common">Chinese chestnut</name>
    <dbReference type="NCBI Taxonomy" id="60419"/>
    <lineage>
        <taxon>Eukaryota</taxon>
        <taxon>Viridiplantae</taxon>
        <taxon>Streptophyta</taxon>
        <taxon>Embryophyta</taxon>
        <taxon>Tracheophyta</taxon>
        <taxon>Spermatophyta</taxon>
        <taxon>Magnoliopsida</taxon>
        <taxon>eudicotyledons</taxon>
        <taxon>Gunneridae</taxon>
        <taxon>Pentapetalae</taxon>
        <taxon>rosids</taxon>
        <taxon>fabids</taxon>
        <taxon>Fagales</taxon>
        <taxon>Fagaceae</taxon>
        <taxon>Castanea</taxon>
    </lineage>
</organism>
<dbReference type="Proteomes" id="UP000737018">
    <property type="component" value="Unassembled WGS sequence"/>
</dbReference>
<sequence>VVGDGVPSSSEETADYNDEMIDFDAFLEDDTYMPSA</sequence>